<dbReference type="EMBL" id="FOHV01000051">
    <property type="protein sequence ID" value="SET62745.1"/>
    <property type="molecule type" value="Genomic_DNA"/>
</dbReference>
<feature type="transmembrane region" description="Helical" evidence="1">
    <location>
        <begin position="207"/>
        <end position="231"/>
    </location>
</feature>
<keyword evidence="1" id="KW-0472">Membrane</keyword>
<gene>
    <name evidence="2" type="ORF">SAMN02583745_02916</name>
</gene>
<evidence type="ECO:0000256" key="1">
    <source>
        <dbReference type="SAM" id="Phobius"/>
    </source>
</evidence>
<accession>A0A1I0FWW0</accession>
<dbReference type="RefSeq" id="WP_093322672.1">
    <property type="nucleotide sequence ID" value="NZ_FOHV01000051.1"/>
</dbReference>
<evidence type="ECO:0000313" key="3">
    <source>
        <dbReference type="Proteomes" id="UP000242642"/>
    </source>
</evidence>
<proteinExistence type="predicted"/>
<organism evidence="2 3">
    <name type="scientific">Thorsellia anophelis DSM 18579</name>
    <dbReference type="NCBI Taxonomy" id="1123402"/>
    <lineage>
        <taxon>Bacteria</taxon>
        <taxon>Pseudomonadati</taxon>
        <taxon>Pseudomonadota</taxon>
        <taxon>Gammaproteobacteria</taxon>
        <taxon>Enterobacterales</taxon>
        <taxon>Thorselliaceae</taxon>
        <taxon>Thorsellia</taxon>
    </lineage>
</organism>
<protein>
    <recommendedName>
        <fullName evidence="4">PepSY-associated TM region</fullName>
    </recommendedName>
</protein>
<sequence>MLKKFMFKVHRYVSYFMFIQFLFWIIGGVVFSIIPFNGITKGNFVLNVPSVLLPKDWLKNFPHEYQLNISNLRAIQTPHGPVVEVTQTDDAGHKKITPINVQTLNVITHTNEEQVIEFAQQFHKHNAAIESVSLITEPKMRLGIVDELYGVTDVWQVSFDDSYNTRLYFSKITGEFLKLRNDYWVVYDFFWRLHILDIPNGESFNGLMLRIAAILALFFTLSGVYLTFSAIKRDVKRLKKT</sequence>
<evidence type="ECO:0000313" key="2">
    <source>
        <dbReference type="EMBL" id="SET62745.1"/>
    </source>
</evidence>
<reference evidence="3" key="1">
    <citation type="submission" date="2016-10" db="EMBL/GenBank/DDBJ databases">
        <authorList>
            <person name="Varghese N."/>
            <person name="Submissions S."/>
        </authorList>
    </citation>
    <scope>NUCLEOTIDE SEQUENCE [LARGE SCALE GENOMIC DNA]</scope>
    <source>
        <strain evidence="3">DSM 18579</strain>
    </source>
</reference>
<evidence type="ECO:0008006" key="4">
    <source>
        <dbReference type="Google" id="ProtNLM"/>
    </source>
</evidence>
<dbReference type="OrthoDB" id="9806195at2"/>
<dbReference type="AlphaFoldDB" id="A0A1I0FWW0"/>
<keyword evidence="1" id="KW-0812">Transmembrane</keyword>
<feature type="transmembrane region" description="Helical" evidence="1">
    <location>
        <begin position="12"/>
        <end position="34"/>
    </location>
</feature>
<keyword evidence="3" id="KW-1185">Reference proteome</keyword>
<dbReference type="STRING" id="1123402.SAMN02583745_02916"/>
<dbReference type="Proteomes" id="UP000242642">
    <property type="component" value="Unassembled WGS sequence"/>
</dbReference>
<keyword evidence="1" id="KW-1133">Transmembrane helix</keyword>
<name>A0A1I0FWW0_9GAMM</name>